<feature type="region of interest" description="Disordered" evidence="1">
    <location>
        <begin position="51"/>
        <end position="228"/>
    </location>
</feature>
<accession>A0ABN9M472</accession>
<protein>
    <recommendedName>
        <fullName evidence="4">Kinesin family member 24</fullName>
    </recommendedName>
</protein>
<organism evidence="2 3">
    <name type="scientific">Ranitomeya imitator</name>
    <name type="common">mimic poison frog</name>
    <dbReference type="NCBI Taxonomy" id="111125"/>
    <lineage>
        <taxon>Eukaryota</taxon>
        <taxon>Metazoa</taxon>
        <taxon>Chordata</taxon>
        <taxon>Craniata</taxon>
        <taxon>Vertebrata</taxon>
        <taxon>Euteleostomi</taxon>
        <taxon>Amphibia</taxon>
        <taxon>Batrachia</taxon>
        <taxon>Anura</taxon>
        <taxon>Neobatrachia</taxon>
        <taxon>Hyloidea</taxon>
        <taxon>Dendrobatidae</taxon>
        <taxon>Dendrobatinae</taxon>
        <taxon>Ranitomeya</taxon>
    </lineage>
</organism>
<evidence type="ECO:0000313" key="2">
    <source>
        <dbReference type="EMBL" id="CAJ0958435.1"/>
    </source>
</evidence>
<reference evidence="2" key="1">
    <citation type="submission" date="2023-07" db="EMBL/GenBank/DDBJ databases">
        <authorList>
            <person name="Stuckert A."/>
        </authorList>
    </citation>
    <scope>NUCLEOTIDE SEQUENCE</scope>
</reference>
<evidence type="ECO:0008006" key="4">
    <source>
        <dbReference type="Google" id="ProtNLM"/>
    </source>
</evidence>
<name>A0ABN9M472_9NEOB</name>
<evidence type="ECO:0000256" key="1">
    <source>
        <dbReference type="SAM" id="MobiDB-lite"/>
    </source>
</evidence>
<dbReference type="Proteomes" id="UP001176940">
    <property type="component" value="Unassembled WGS sequence"/>
</dbReference>
<sequence>MVHQNLPRVSLGNPKLAMEGIGGIVISKSAAGSRFRAPKATAVKVKSAMTYSQLPPAPSSDKPQSRLGVPGPSRKLSIGGQNAVLNLHDAPSVKTVSGVRPPTSTGLIRPGTSSVRPPLPQSQKASPKLKSQVQGLAAKKNPREIPTFGCRREIGTKAEGTSAVRPSARQPPPALGSAIEASSQASPSLNQTAQSKAENQKEQCSKSTKADVSSVPSISTELADSGHDRCRHLERWGDSSNVRSLHPV</sequence>
<evidence type="ECO:0000313" key="3">
    <source>
        <dbReference type="Proteomes" id="UP001176940"/>
    </source>
</evidence>
<feature type="compositionally biased region" description="Polar residues" evidence="1">
    <location>
        <begin position="102"/>
        <end position="134"/>
    </location>
</feature>
<gene>
    <name evidence="2" type="ORF">RIMI_LOCUS16396834</name>
</gene>
<keyword evidence="3" id="KW-1185">Reference proteome</keyword>
<dbReference type="EMBL" id="CAUEEQ010045705">
    <property type="protein sequence ID" value="CAJ0958435.1"/>
    <property type="molecule type" value="Genomic_DNA"/>
</dbReference>
<comment type="caution">
    <text evidence="2">The sequence shown here is derived from an EMBL/GenBank/DDBJ whole genome shotgun (WGS) entry which is preliminary data.</text>
</comment>
<feature type="compositionally biased region" description="Polar residues" evidence="1">
    <location>
        <begin position="205"/>
        <end position="222"/>
    </location>
</feature>
<feature type="compositionally biased region" description="Polar residues" evidence="1">
    <location>
        <begin position="180"/>
        <end position="197"/>
    </location>
</feature>
<proteinExistence type="predicted"/>